<dbReference type="Proteomes" id="UP001558613">
    <property type="component" value="Unassembled WGS sequence"/>
</dbReference>
<reference evidence="1 2" key="1">
    <citation type="submission" date="2023-09" db="EMBL/GenBank/DDBJ databases">
        <authorList>
            <person name="Wang M."/>
        </authorList>
    </citation>
    <scope>NUCLEOTIDE SEQUENCE [LARGE SCALE GENOMIC DNA]</scope>
    <source>
        <strain evidence="1">GT-2023</strain>
        <tissue evidence="1">Liver</tissue>
    </source>
</reference>
<dbReference type="EMBL" id="JAYMGO010000012">
    <property type="protein sequence ID" value="KAL1264758.1"/>
    <property type="molecule type" value="Genomic_DNA"/>
</dbReference>
<comment type="caution">
    <text evidence="1">The sequence shown here is derived from an EMBL/GenBank/DDBJ whole genome shotgun (WGS) entry which is preliminary data.</text>
</comment>
<gene>
    <name evidence="1" type="ORF">QQF64_005113</name>
</gene>
<keyword evidence="2" id="KW-1185">Reference proteome</keyword>
<accession>A0ABR3MI84</accession>
<protein>
    <submittedName>
        <fullName evidence="1">Uncharacterized protein</fullName>
    </submittedName>
</protein>
<evidence type="ECO:0000313" key="2">
    <source>
        <dbReference type="Proteomes" id="UP001558613"/>
    </source>
</evidence>
<organism evidence="1 2">
    <name type="scientific">Cirrhinus molitorella</name>
    <name type="common">mud carp</name>
    <dbReference type="NCBI Taxonomy" id="172907"/>
    <lineage>
        <taxon>Eukaryota</taxon>
        <taxon>Metazoa</taxon>
        <taxon>Chordata</taxon>
        <taxon>Craniata</taxon>
        <taxon>Vertebrata</taxon>
        <taxon>Euteleostomi</taxon>
        <taxon>Actinopterygii</taxon>
        <taxon>Neopterygii</taxon>
        <taxon>Teleostei</taxon>
        <taxon>Ostariophysi</taxon>
        <taxon>Cypriniformes</taxon>
        <taxon>Cyprinidae</taxon>
        <taxon>Labeoninae</taxon>
        <taxon>Labeonini</taxon>
        <taxon>Cirrhinus</taxon>
    </lineage>
</organism>
<name>A0ABR3MI84_9TELE</name>
<sequence>MDLPQQLEKEKEKLKPLSGAHLNFALKRPSPETGRSLGNVTNWPVTARLQACPNHPPTLQHAQIPVIQERHTA</sequence>
<evidence type="ECO:0000313" key="1">
    <source>
        <dbReference type="EMBL" id="KAL1264758.1"/>
    </source>
</evidence>
<proteinExistence type="predicted"/>